<feature type="compositionally biased region" description="Basic and acidic residues" evidence="3">
    <location>
        <begin position="659"/>
        <end position="673"/>
    </location>
</feature>
<protein>
    <recommendedName>
        <fullName evidence="5">Lon proteolytic domain-containing protein</fullName>
    </recommendedName>
</protein>
<feature type="region of interest" description="Disordered" evidence="3">
    <location>
        <begin position="651"/>
        <end position="673"/>
    </location>
</feature>
<feature type="coiled-coil region" evidence="2">
    <location>
        <begin position="675"/>
        <end position="775"/>
    </location>
</feature>
<reference evidence="6" key="1">
    <citation type="submission" date="2021-03" db="EMBL/GenBank/DDBJ databases">
        <authorList>
            <person name="Jaffe A."/>
        </authorList>
    </citation>
    <scope>NUCLEOTIDE SEQUENCE</scope>
    <source>
        <strain evidence="6">RIFCSPLOWO2_01_FULL_AR10_48_17</strain>
    </source>
</reference>
<dbReference type="GO" id="GO:0030163">
    <property type="term" value="P:protein catabolic process"/>
    <property type="evidence" value="ECO:0007669"/>
    <property type="project" value="InterPro"/>
</dbReference>
<dbReference type="InterPro" id="IPR014721">
    <property type="entry name" value="Ribsml_uS5_D2-typ_fold_subgr"/>
</dbReference>
<dbReference type="GO" id="GO:0004252">
    <property type="term" value="F:serine-type endopeptidase activity"/>
    <property type="evidence" value="ECO:0007669"/>
    <property type="project" value="InterPro"/>
</dbReference>
<keyword evidence="4" id="KW-1133">Transmembrane helix</keyword>
<dbReference type="EMBL" id="JAGVWC010000003">
    <property type="protein sequence ID" value="MBS3060974.1"/>
    <property type="molecule type" value="Genomic_DNA"/>
</dbReference>
<comment type="subcellular location">
    <subcellularLocation>
        <location evidence="1">Membrane</location>
        <topology evidence="1">Multi-pass membrane protein</topology>
    </subcellularLocation>
</comment>
<evidence type="ECO:0000313" key="6">
    <source>
        <dbReference type="EMBL" id="MBS3060974.1"/>
    </source>
</evidence>
<dbReference type="Gene3D" id="3.30.230.10">
    <property type="match status" value="1"/>
</dbReference>
<dbReference type="InterPro" id="IPR027065">
    <property type="entry name" value="Lon_Prtase"/>
</dbReference>
<dbReference type="CDD" id="cd14686">
    <property type="entry name" value="bZIP"/>
    <property type="match status" value="1"/>
</dbReference>
<accession>A0A8T4L3E4</accession>
<keyword evidence="4" id="KW-0812">Transmembrane</keyword>
<comment type="caution">
    <text evidence="6">The sequence shown here is derived from an EMBL/GenBank/DDBJ whole genome shotgun (WGS) entry which is preliminary data.</text>
</comment>
<reference evidence="6" key="2">
    <citation type="submission" date="2021-05" db="EMBL/GenBank/DDBJ databases">
        <title>Protein family content uncovers lineage relationships and bacterial pathway maintenance mechanisms in DPANN archaea.</title>
        <authorList>
            <person name="Castelle C.J."/>
            <person name="Meheust R."/>
            <person name="Jaffe A.L."/>
            <person name="Seitz K."/>
            <person name="Gong X."/>
            <person name="Baker B.J."/>
            <person name="Banfield J.F."/>
        </authorList>
    </citation>
    <scope>NUCLEOTIDE SEQUENCE</scope>
    <source>
        <strain evidence="6">RIFCSPLOWO2_01_FULL_AR10_48_17</strain>
    </source>
</reference>
<evidence type="ECO:0000259" key="5">
    <source>
        <dbReference type="PROSITE" id="PS51786"/>
    </source>
</evidence>
<evidence type="ECO:0000256" key="2">
    <source>
        <dbReference type="SAM" id="Coils"/>
    </source>
</evidence>
<dbReference type="GO" id="GO:0004176">
    <property type="term" value="F:ATP-dependent peptidase activity"/>
    <property type="evidence" value="ECO:0007669"/>
    <property type="project" value="InterPro"/>
</dbReference>
<dbReference type="GO" id="GO:0005524">
    <property type="term" value="F:ATP binding"/>
    <property type="evidence" value="ECO:0007669"/>
    <property type="project" value="InterPro"/>
</dbReference>
<sequence length="777" mass="86931">MVSRVWYSLVLLFFLVGSLHSVFAVLEQNSLKIFAITDDGQGLSADLTLDVETGNGKIWTSVTPLVGTSTQNAERTAVELAKKYSSRVGQFDYKFEISSSASIVDGPSAGAATAFLVISSLNDKPISKDVGLTGTINTDGTVGPVGGVFEKAREANRIGIKLFMIPRGEAKQVVKLPDGVKSINLVEYAPREWGMKVVEVQNIDQIIQYASSDISKIDVNQQIEQTLADFLPSPIAYSPQTQPLADITQKYLSESKTLVSEAKNALNTTTLTDRQLIDIMLDSMNESERVMERASNLFDQNFLYSSANYSFLAKVNALLIKDIAQNPSLLNESSVLFHSKLVELQKELDQLKPSVDSGLISENIDWQISAQQRLAWSQNGLDKLVNNQTIIIGPTPGAESDYTVQVDRLNDYEFAIAWKDVAMDLSQDLKKGRKSNGDATQLNEYIQTSLIAAENGLTQLNDEDFEDIRRRFESAQQEQKNGWVLAAATDAAAASYLAQAELFSRDKNVSVLKAELQRRITELDTNLSKTNRPYSWTYIYLDHARFFLQGVNYYVDHNQTSAALSMAKSGISIVYLASSSFESSNQLYDFYDSLPEQMYDFQPVPSRIETTVPGTGINLNDYLLFLAVIIVILSWVVIAVLLQKHSKARQDPWMTSTQDPERSAQKQVQDLDQKLSDGKISIEQYRAQKESIEEKKKAVEELQKRESREVVEADELKARVKALESEIKLLRKDYGRGLILTPDYVDSVETTRQQLEKTENQLKAKKKTVTKIEKNKK</sequence>
<evidence type="ECO:0000313" key="7">
    <source>
        <dbReference type="Proteomes" id="UP000675968"/>
    </source>
</evidence>
<feature type="domain" description="Lon proteolytic" evidence="5">
    <location>
        <begin position="48"/>
        <end position="213"/>
    </location>
</feature>
<dbReference type="PANTHER" id="PTHR10046">
    <property type="entry name" value="ATP DEPENDENT LON PROTEASE FAMILY MEMBER"/>
    <property type="match status" value="1"/>
</dbReference>
<gene>
    <name evidence="6" type="ORF">J4215_00145</name>
</gene>
<name>A0A8T4L3E4_9ARCH</name>
<dbReference type="PRINTS" id="PR00830">
    <property type="entry name" value="ENDOLAPTASE"/>
</dbReference>
<dbReference type="SUPFAM" id="SSF54211">
    <property type="entry name" value="Ribosomal protein S5 domain 2-like"/>
    <property type="match status" value="1"/>
</dbReference>
<keyword evidence="2" id="KW-0175">Coiled coil</keyword>
<dbReference type="InterPro" id="IPR008269">
    <property type="entry name" value="Lon_proteolytic"/>
</dbReference>
<dbReference type="GO" id="GO:0016020">
    <property type="term" value="C:membrane"/>
    <property type="evidence" value="ECO:0007669"/>
    <property type="project" value="UniProtKB-SubCell"/>
</dbReference>
<dbReference type="GO" id="GO:0006508">
    <property type="term" value="P:proteolysis"/>
    <property type="evidence" value="ECO:0007669"/>
    <property type="project" value="InterPro"/>
</dbReference>
<dbReference type="InterPro" id="IPR020568">
    <property type="entry name" value="Ribosomal_Su5_D2-typ_SF"/>
</dbReference>
<evidence type="ECO:0000256" key="3">
    <source>
        <dbReference type="SAM" id="MobiDB-lite"/>
    </source>
</evidence>
<dbReference type="Proteomes" id="UP000675968">
    <property type="component" value="Unassembled WGS sequence"/>
</dbReference>
<keyword evidence="4" id="KW-0472">Membrane</keyword>
<proteinExistence type="predicted"/>
<feature type="transmembrane region" description="Helical" evidence="4">
    <location>
        <begin position="622"/>
        <end position="642"/>
    </location>
</feature>
<evidence type="ECO:0000256" key="1">
    <source>
        <dbReference type="ARBA" id="ARBA00004141"/>
    </source>
</evidence>
<organism evidence="6 7">
    <name type="scientific">Candidatus Iainarchaeum sp</name>
    <dbReference type="NCBI Taxonomy" id="3101447"/>
    <lineage>
        <taxon>Archaea</taxon>
        <taxon>Candidatus Iainarchaeota</taxon>
        <taxon>Candidatus Iainarchaeia</taxon>
        <taxon>Candidatus Iainarchaeales</taxon>
        <taxon>Candidatus Iainarchaeaceae</taxon>
        <taxon>Candidatus Iainarchaeum</taxon>
    </lineage>
</organism>
<dbReference type="PROSITE" id="PS51786">
    <property type="entry name" value="LON_PROTEOLYTIC"/>
    <property type="match status" value="1"/>
</dbReference>
<dbReference type="AlphaFoldDB" id="A0A8T4L3E4"/>
<dbReference type="Pfam" id="PF05362">
    <property type="entry name" value="Lon_C"/>
    <property type="match status" value="1"/>
</dbReference>
<evidence type="ECO:0000256" key="4">
    <source>
        <dbReference type="SAM" id="Phobius"/>
    </source>
</evidence>